<comment type="caution">
    <text evidence="2">The sequence shown here is derived from an EMBL/GenBank/DDBJ whole genome shotgun (WGS) entry which is preliminary data.</text>
</comment>
<feature type="transmembrane region" description="Helical" evidence="1">
    <location>
        <begin position="246"/>
        <end position="268"/>
    </location>
</feature>
<feature type="transmembrane region" description="Helical" evidence="1">
    <location>
        <begin position="771"/>
        <end position="788"/>
    </location>
</feature>
<feature type="transmembrane region" description="Helical" evidence="1">
    <location>
        <begin position="328"/>
        <end position="346"/>
    </location>
</feature>
<feature type="transmembrane region" description="Helical" evidence="1">
    <location>
        <begin position="693"/>
        <end position="711"/>
    </location>
</feature>
<feature type="transmembrane region" description="Helical" evidence="1">
    <location>
        <begin position="616"/>
        <end position="632"/>
    </location>
</feature>
<keyword evidence="1" id="KW-0812">Transmembrane</keyword>
<dbReference type="RefSeq" id="WP_381835052.1">
    <property type="nucleotide sequence ID" value="NZ_JBHTCF010000012.1"/>
</dbReference>
<feature type="transmembrane region" description="Helical" evidence="1">
    <location>
        <begin position="515"/>
        <end position="532"/>
    </location>
</feature>
<feature type="transmembrane region" description="Helical" evidence="1">
    <location>
        <begin position="566"/>
        <end position="583"/>
    </location>
</feature>
<proteinExistence type="predicted"/>
<feature type="transmembrane region" description="Helical" evidence="1">
    <location>
        <begin position="539"/>
        <end position="560"/>
    </location>
</feature>
<feature type="transmembrane region" description="Helical" evidence="1">
    <location>
        <begin position="460"/>
        <end position="481"/>
    </location>
</feature>
<keyword evidence="3" id="KW-1185">Reference proteome</keyword>
<dbReference type="EMBL" id="JBHTCF010000012">
    <property type="protein sequence ID" value="MFC7307729.1"/>
    <property type="molecule type" value="Genomic_DNA"/>
</dbReference>
<evidence type="ECO:0000313" key="2">
    <source>
        <dbReference type="EMBL" id="MFC7307729.1"/>
    </source>
</evidence>
<feature type="transmembrane region" description="Helical" evidence="1">
    <location>
        <begin position="302"/>
        <end position="322"/>
    </location>
</feature>
<feature type="transmembrane region" description="Helical" evidence="1">
    <location>
        <begin position="358"/>
        <end position="383"/>
    </location>
</feature>
<keyword evidence="1" id="KW-1133">Transmembrane helix</keyword>
<evidence type="ECO:0000256" key="1">
    <source>
        <dbReference type="SAM" id="Phobius"/>
    </source>
</evidence>
<accession>A0ABW2JNL7</accession>
<feature type="transmembrane region" description="Helical" evidence="1">
    <location>
        <begin position="664"/>
        <end position="681"/>
    </location>
</feature>
<dbReference type="NCBIfam" id="NF047321">
    <property type="entry name" value="SCO7613_CTERM"/>
    <property type="match status" value="1"/>
</dbReference>
<feature type="transmembrane region" description="Helical" evidence="1">
    <location>
        <begin position="590"/>
        <end position="610"/>
    </location>
</feature>
<feature type="transmembrane region" description="Helical" evidence="1">
    <location>
        <begin position="438"/>
        <end position="454"/>
    </location>
</feature>
<feature type="transmembrane region" description="Helical" evidence="1">
    <location>
        <begin position="403"/>
        <end position="426"/>
    </location>
</feature>
<feature type="transmembrane region" description="Helical" evidence="1">
    <location>
        <begin position="101"/>
        <end position="118"/>
    </location>
</feature>
<organism evidence="2 3">
    <name type="scientific">Streptomyces monticola</name>
    <dbReference type="NCBI Taxonomy" id="2666263"/>
    <lineage>
        <taxon>Bacteria</taxon>
        <taxon>Bacillati</taxon>
        <taxon>Actinomycetota</taxon>
        <taxon>Actinomycetes</taxon>
        <taxon>Kitasatosporales</taxon>
        <taxon>Streptomycetaceae</taxon>
        <taxon>Streptomyces</taxon>
    </lineage>
</organism>
<feature type="transmembrane region" description="Helical" evidence="1">
    <location>
        <begin position="124"/>
        <end position="144"/>
    </location>
</feature>
<feature type="transmembrane region" description="Helical" evidence="1">
    <location>
        <begin position="488"/>
        <end position="509"/>
    </location>
</feature>
<evidence type="ECO:0000313" key="3">
    <source>
        <dbReference type="Proteomes" id="UP001596523"/>
    </source>
</evidence>
<protein>
    <submittedName>
        <fullName evidence="2">SCO7613 C-terminal domain-containing membrane protein</fullName>
    </submittedName>
</protein>
<feature type="transmembrane region" description="Helical" evidence="1">
    <location>
        <begin position="156"/>
        <end position="176"/>
    </location>
</feature>
<keyword evidence="1" id="KW-0472">Membrane</keyword>
<dbReference type="Proteomes" id="UP001596523">
    <property type="component" value="Unassembled WGS sequence"/>
</dbReference>
<sequence length="806" mass="81044">MTTVPPPAEELRLIDGELAQLDARRAQLLARRAWLLSVLAQAPPPPATPPLATAPLAHRPEAAKPSVQNVLLALGGLLLTVAALAFTLASWGHMGIGGRSAVLGVLTLAALGLPALLLRRGLGATAEAVASLGLVLMVLDAYALHRVALPDSDGTGYAAAASAVLAGAWAAYGLAFGRLHGPLPVAVATAQLPLPLWAVAADAGGHTITAALLVTAAGGTALALGTGSGTGTGTGRARTVRFSVRVTAATGASLTGFCGMTGATALTWTSTQPAAAAQGGLLLLFAAAIALFAAWRTPHASAATACAAVAGLAVLLACGGFLRTVLPTAWTVPSDLLCALALLALLRTGLPHPIRRGLAGTGALVAGATLLWTLPTLLISLVAPAGWARPFWSGTPALAYGDGAWGPLGLAIPATLLVAAVALSVLGRGTARRTPVDCGALALLWATVTVLPATLQVPYAAGLCLHLAVTAAAVATAILMARTDRAGLATTALACGLASASTSSLLSLADRPATLSALTAVLVLCAAAATLHPEGPRRTVTACAAAIWATALSAAAALALGLPLHQAALAVLVVPAGTALLGARLRTRPLALPLELTGAAATALAIGLAARHAPTLSLTLALAGVIAAATALRADRRPAAAYVSTALFAAACWVRLAAWQVEAPEAYTLPVTIPALVIGFLRRRQSPETSSWAAYGPGLAATLLPALAAAWADPHWLRPLLLGAAALLLTLAGARHRLQAPLTLGATVLALDAAHELAPYVVQVVDALPRWLPPALAGLLLLAVGATYEQRLRDARRLRDTLGRMR</sequence>
<name>A0ABW2JNL7_9ACTN</name>
<gene>
    <name evidence="2" type="ORF">ACFQVC_26305</name>
</gene>
<feature type="transmembrane region" description="Helical" evidence="1">
    <location>
        <begin position="274"/>
        <end position="295"/>
    </location>
</feature>
<feature type="transmembrane region" description="Helical" evidence="1">
    <location>
        <begin position="196"/>
        <end position="225"/>
    </location>
</feature>
<feature type="transmembrane region" description="Helical" evidence="1">
    <location>
        <begin position="639"/>
        <end position="658"/>
    </location>
</feature>
<feature type="transmembrane region" description="Helical" evidence="1">
    <location>
        <begin position="70"/>
        <end position="89"/>
    </location>
</feature>
<dbReference type="InterPro" id="IPR058062">
    <property type="entry name" value="SCO7613_C"/>
</dbReference>
<reference evidence="3" key="1">
    <citation type="journal article" date="2019" name="Int. J. Syst. Evol. Microbiol.">
        <title>The Global Catalogue of Microorganisms (GCM) 10K type strain sequencing project: providing services to taxonomists for standard genome sequencing and annotation.</title>
        <authorList>
            <consortium name="The Broad Institute Genomics Platform"/>
            <consortium name="The Broad Institute Genome Sequencing Center for Infectious Disease"/>
            <person name="Wu L."/>
            <person name="Ma J."/>
        </authorList>
    </citation>
    <scope>NUCLEOTIDE SEQUENCE [LARGE SCALE GENOMIC DNA]</scope>
    <source>
        <strain evidence="3">SYNS20</strain>
    </source>
</reference>